<feature type="non-terminal residue" evidence="1">
    <location>
        <position position="1"/>
    </location>
</feature>
<keyword evidence="2" id="KW-1185">Reference proteome</keyword>
<dbReference type="AlphaFoldDB" id="A0A9P8TEK2"/>
<evidence type="ECO:0000313" key="2">
    <source>
        <dbReference type="Proteomes" id="UP000788993"/>
    </source>
</evidence>
<name>A0A9P8TEK2_9ASCO</name>
<evidence type="ECO:0000313" key="1">
    <source>
        <dbReference type="EMBL" id="KAH3675486.1"/>
    </source>
</evidence>
<dbReference type="Proteomes" id="UP000788993">
    <property type="component" value="Unassembled WGS sequence"/>
</dbReference>
<evidence type="ECO:0008006" key="3">
    <source>
        <dbReference type="Google" id="ProtNLM"/>
    </source>
</evidence>
<comment type="caution">
    <text evidence="1">The sequence shown here is derived from an EMBL/GenBank/DDBJ whole genome shotgun (WGS) entry which is preliminary data.</text>
</comment>
<reference evidence="1" key="1">
    <citation type="journal article" date="2021" name="Open Biol.">
        <title>Shared evolutionary footprints suggest mitochondrial oxidative damage underlies multiple complex I losses in fungi.</title>
        <authorList>
            <person name="Schikora-Tamarit M.A."/>
            <person name="Marcet-Houben M."/>
            <person name="Nosek J."/>
            <person name="Gabaldon T."/>
        </authorList>
    </citation>
    <scope>NUCLEOTIDE SEQUENCE</scope>
    <source>
        <strain evidence="1">NCAIM Y.01608</strain>
    </source>
</reference>
<accession>A0A9P8TEK2</accession>
<protein>
    <recommendedName>
        <fullName evidence="3">3-isopropylmalate dehydratase small subunit</fullName>
    </recommendedName>
</protein>
<gene>
    <name evidence="1" type="ORF">OGATHE_001516</name>
</gene>
<organism evidence="1 2">
    <name type="scientific">Ogataea polymorpha</name>
    <dbReference type="NCBI Taxonomy" id="460523"/>
    <lineage>
        <taxon>Eukaryota</taxon>
        <taxon>Fungi</taxon>
        <taxon>Dikarya</taxon>
        <taxon>Ascomycota</taxon>
        <taxon>Saccharomycotina</taxon>
        <taxon>Pichiomycetes</taxon>
        <taxon>Pichiales</taxon>
        <taxon>Pichiaceae</taxon>
        <taxon>Ogataea</taxon>
    </lineage>
</organism>
<sequence length="69" mass="7889">EHFDIEEFRKHCLLNGLDDIGITLQKGDYIDAFEAKRRDVFSFLEGGSKLIVPAKGTKESKYGVKAQEW</sequence>
<reference evidence="1" key="2">
    <citation type="submission" date="2021-01" db="EMBL/GenBank/DDBJ databases">
        <authorList>
            <person name="Schikora-Tamarit M.A."/>
        </authorList>
    </citation>
    <scope>NUCLEOTIDE SEQUENCE</scope>
    <source>
        <strain evidence="1">NCAIM Y.01608</strain>
    </source>
</reference>
<dbReference type="EMBL" id="JAEUBD010000365">
    <property type="protein sequence ID" value="KAH3675486.1"/>
    <property type="molecule type" value="Genomic_DNA"/>
</dbReference>
<proteinExistence type="predicted"/>